<evidence type="ECO:0000313" key="3">
    <source>
        <dbReference type="Proteomes" id="UP000799764"/>
    </source>
</evidence>
<organism evidence="2 3">
    <name type="scientific">Karstenula rhodostoma CBS 690.94</name>
    <dbReference type="NCBI Taxonomy" id="1392251"/>
    <lineage>
        <taxon>Eukaryota</taxon>
        <taxon>Fungi</taxon>
        <taxon>Dikarya</taxon>
        <taxon>Ascomycota</taxon>
        <taxon>Pezizomycotina</taxon>
        <taxon>Dothideomycetes</taxon>
        <taxon>Pleosporomycetidae</taxon>
        <taxon>Pleosporales</taxon>
        <taxon>Massarineae</taxon>
        <taxon>Didymosphaeriaceae</taxon>
        <taxon>Karstenula</taxon>
    </lineage>
</organism>
<keyword evidence="3" id="KW-1185">Reference proteome</keyword>
<evidence type="ECO:0000256" key="1">
    <source>
        <dbReference type="SAM" id="MobiDB-lite"/>
    </source>
</evidence>
<accession>A0A9P4UG78</accession>
<sequence length="159" mass="18266">MGKTPFAKSSPKTALIQRLGLYGYEGDRIYLLLYNEAIYGRDRLSGDYNSLTKYSKKHGVRAPYKWDDLSETARHKEILNIVRTASVCTRPYYQMGRWMTAEEENWVAEWFLWHSFRFRDNRNNQAAAQHSTGDQTTASSGPGQEGTSTGPFWATVLQQ</sequence>
<reference evidence="2" key="1">
    <citation type="journal article" date="2020" name="Stud. Mycol.">
        <title>101 Dothideomycetes genomes: a test case for predicting lifestyles and emergence of pathogens.</title>
        <authorList>
            <person name="Haridas S."/>
            <person name="Albert R."/>
            <person name="Binder M."/>
            <person name="Bloem J."/>
            <person name="Labutti K."/>
            <person name="Salamov A."/>
            <person name="Andreopoulos B."/>
            <person name="Baker S."/>
            <person name="Barry K."/>
            <person name="Bills G."/>
            <person name="Bluhm B."/>
            <person name="Cannon C."/>
            <person name="Castanera R."/>
            <person name="Culley D."/>
            <person name="Daum C."/>
            <person name="Ezra D."/>
            <person name="Gonzalez J."/>
            <person name="Henrissat B."/>
            <person name="Kuo A."/>
            <person name="Liang C."/>
            <person name="Lipzen A."/>
            <person name="Lutzoni F."/>
            <person name="Magnuson J."/>
            <person name="Mondo S."/>
            <person name="Nolan M."/>
            <person name="Ohm R."/>
            <person name="Pangilinan J."/>
            <person name="Park H.-J."/>
            <person name="Ramirez L."/>
            <person name="Alfaro M."/>
            <person name="Sun H."/>
            <person name="Tritt A."/>
            <person name="Yoshinaga Y."/>
            <person name="Zwiers L.-H."/>
            <person name="Turgeon B."/>
            <person name="Goodwin S."/>
            <person name="Spatafora J."/>
            <person name="Crous P."/>
            <person name="Grigoriev I."/>
        </authorList>
    </citation>
    <scope>NUCLEOTIDE SEQUENCE</scope>
    <source>
        <strain evidence="2">CBS 690.94</strain>
    </source>
</reference>
<feature type="region of interest" description="Disordered" evidence="1">
    <location>
        <begin position="124"/>
        <end position="154"/>
    </location>
</feature>
<comment type="caution">
    <text evidence="2">The sequence shown here is derived from an EMBL/GenBank/DDBJ whole genome shotgun (WGS) entry which is preliminary data.</text>
</comment>
<dbReference type="OrthoDB" id="4502478at2759"/>
<gene>
    <name evidence="2" type="ORF">P171DRAFT_189453</name>
</gene>
<dbReference type="EMBL" id="MU001494">
    <property type="protein sequence ID" value="KAF2449286.1"/>
    <property type="molecule type" value="Genomic_DNA"/>
</dbReference>
<evidence type="ECO:0000313" key="2">
    <source>
        <dbReference type="EMBL" id="KAF2449286.1"/>
    </source>
</evidence>
<proteinExistence type="predicted"/>
<protein>
    <submittedName>
        <fullName evidence="2">Uncharacterized protein</fullName>
    </submittedName>
</protein>
<name>A0A9P4UG78_9PLEO</name>
<dbReference type="Proteomes" id="UP000799764">
    <property type="component" value="Unassembled WGS sequence"/>
</dbReference>
<dbReference type="AlphaFoldDB" id="A0A9P4UG78"/>